<dbReference type="RefSeq" id="WP_034615800.1">
    <property type="nucleotide sequence ID" value="NZ_JSUM01000012.1"/>
</dbReference>
<dbReference type="Pfam" id="PF13413">
    <property type="entry name" value="HTH_25"/>
    <property type="match status" value="1"/>
</dbReference>
<proteinExistence type="predicted"/>
<dbReference type="PANTHER" id="PTHR34475:SF1">
    <property type="entry name" value="CYTOSKELETON PROTEIN RODZ"/>
    <property type="match status" value="1"/>
</dbReference>
<accession>A0A0A3ALD8</accession>
<feature type="region of interest" description="Disordered" evidence="1">
    <location>
        <begin position="233"/>
        <end position="252"/>
    </location>
</feature>
<dbReference type="CDD" id="cd00093">
    <property type="entry name" value="HTH_XRE"/>
    <property type="match status" value="1"/>
</dbReference>
<dbReference type="STRING" id="505317.OA57_07525"/>
<dbReference type="PROSITE" id="PS50943">
    <property type="entry name" value="HTH_CROC1"/>
    <property type="match status" value="1"/>
</dbReference>
<protein>
    <recommendedName>
        <fullName evidence="3">HTH cro/C1-type domain-containing protein</fullName>
    </recommendedName>
</protein>
<feature type="domain" description="HTH cro/C1-type" evidence="3">
    <location>
        <begin position="16"/>
        <end position="48"/>
    </location>
</feature>
<keyword evidence="5" id="KW-1185">Reference proteome</keyword>
<dbReference type="Pfam" id="PF13464">
    <property type="entry name" value="RodZ_C"/>
    <property type="match status" value="1"/>
</dbReference>
<evidence type="ECO:0000256" key="2">
    <source>
        <dbReference type="SAM" id="Phobius"/>
    </source>
</evidence>
<dbReference type="InterPro" id="IPR001387">
    <property type="entry name" value="Cro/C1-type_HTH"/>
</dbReference>
<name>A0A0A3ALD8_9PAST</name>
<keyword evidence="2" id="KW-0472">Membrane</keyword>
<dbReference type="AlphaFoldDB" id="A0A0A3ALD8"/>
<dbReference type="SMART" id="SM00530">
    <property type="entry name" value="HTH_XRE"/>
    <property type="match status" value="1"/>
</dbReference>
<dbReference type="PANTHER" id="PTHR34475">
    <property type="match status" value="1"/>
</dbReference>
<evidence type="ECO:0000313" key="5">
    <source>
        <dbReference type="Proteomes" id="UP000030380"/>
    </source>
</evidence>
<evidence type="ECO:0000256" key="1">
    <source>
        <dbReference type="SAM" id="MobiDB-lite"/>
    </source>
</evidence>
<dbReference type="InterPro" id="IPR025194">
    <property type="entry name" value="RodZ-like_C"/>
</dbReference>
<dbReference type="SUPFAM" id="SSF47413">
    <property type="entry name" value="lambda repressor-like DNA-binding domains"/>
    <property type="match status" value="1"/>
</dbReference>
<dbReference type="OrthoDB" id="9790252at2"/>
<feature type="compositionally biased region" description="Polar residues" evidence="1">
    <location>
        <begin position="236"/>
        <end position="252"/>
    </location>
</feature>
<dbReference type="InterPro" id="IPR050400">
    <property type="entry name" value="Bact_Cytoskel_RodZ"/>
</dbReference>
<keyword evidence="2" id="KW-1133">Transmembrane helix</keyword>
<dbReference type="Gene3D" id="1.10.260.40">
    <property type="entry name" value="lambda repressor-like DNA-binding domains"/>
    <property type="match status" value="1"/>
</dbReference>
<sequence>MENQQLQNESNLGETLRQYREKLGLSIEDVANKTLLKQAVIKHIENNEFIVAACPPTFMKGYVRSYAKFLKVPESVWNNPAISYGEPIRNDLQKNMRTNNRVNHYSSYSGWIGRLTWLIALIMISMTAYWWWQNYQQSQSERTNLVESFLNSTQSENTEQAVQVASTGDNGGQHGEAVTADTTIDSPLANLPTTGEENGVLTPPAEVSTAANDSVASYQGQTSGQVLSDVMEQLDGSPNTLNPSDNSEQSAVGDSGAAIVGDGLTIEIVGNSCWLSVRDANRKILAQKEYKQGEILTFSDGEPYSLVIGAPQNVRITFRGQEVPLTIDGRVARIKLPE</sequence>
<dbReference type="EMBL" id="JSUM01000012">
    <property type="protein sequence ID" value="KGQ70173.1"/>
    <property type="molecule type" value="Genomic_DNA"/>
</dbReference>
<reference evidence="4 5" key="1">
    <citation type="submission" date="2014-11" db="EMBL/GenBank/DDBJ databases">
        <title>Draft genome sequence of Chelonobacter oris 1662T, associated with respiratory disease in Hermann's Tortoises.</title>
        <authorList>
            <person name="Kudirkiene E."/>
            <person name="Hansen M.J."/>
            <person name="Bojesen A.M."/>
        </authorList>
    </citation>
    <scope>NUCLEOTIDE SEQUENCE [LARGE SCALE GENOMIC DNA]</scope>
    <source>
        <strain evidence="4 5">1662</strain>
    </source>
</reference>
<dbReference type="GO" id="GO:0003677">
    <property type="term" value="F:DNA binding"/>
    <property type="evidence" value="ECO:0007669"/>
    <property type="project" value="InterPro"/>
</dbReference>
<gene>
    <name evidence="4" type="ORF">OA57_07525</name>
</gene>
<dbReference type="Proteomes" id="UP000030380">
    <property type="component" value="Unassembled WGS sequence"/>
</dbReference>
<feature type="region of interest" description="Disordered" evidence="1">
    <location>
        <begin position="156"/>
        <end position="204"/>
    </location>
</feature>
<organism evidence="4 5">
    <name type="scientific">Chelonobacter oris</name>
    <dbReference type="NCBI Taxonomy" id="505317"/>
    <lineage>
        <taxon>Bacteria</taxon>
        <taxon>Pseudomonadati</taxon>
        <taxon>Pseudomonadota</taxon>
        <taxon>Gammaproteobacteria</taxon>
        <taxon>Pasteurellales</taxon>
        <taxon>Pasteurellaceae</taxon>
        <taxon>Chelonobacter</taxon>
    </lineage>
</organism>
<keyword evidence="2" id="KW-0812">Transmembrane</keyword>
<comment type="caution">
    <text evidence="4">The sequence shown here is derived from an EMBL/GenBank/DDBJ whole genome shotgun (WGS) entry which is preliminary data.</text>
</comment>
<dbReference type="InterPro" id="IPR010982">
    <property type="entry name" value="Lambda_DNA-bd_dom_sf"/>
</dbReference>
<evidence type="ECO:0000313" key="4">
    <source>
        <dbReference type="EMBL" id="KGQ70173.1"/>
    </source>
</evidence>
<evidence type="ECO:0000259" key="3">
    <source>
        <dbReference type="PROSITE" id="PS50943"/>
    </source>
</evidence>
<feature type="compositionally biased region" description="Polar residues" evidence="1">
    <location>
        <begin position="156"/>
        <end position="168"/>
    </location>
</feature>
<feature type="compositionally biased region" description="Polar residues" evidence="1">
    <location>
        <begin position="180"/>
        <end position="196"/>
    </location>
</feature>
<feature type="transmembrane region" description="Helical" evidence="2">
    <location>
        <begin position="111"/>
        <end position="132"/>
    </location>
</feature>